<dbReference type="InterPro" id="IPR002155">
    <property type="entry name" value="Thiolase"/>
</dbReference>
<dbReference type="RefSeq" id="WP_344421979.1">
    <property type="nucleotide sequence ID" value="NZ_BAAAQK010000019.1"/>
</dbReference>
<comment type="caution">
    <text evidence="2">The sequence shown here is derived from an EMBL/GenBank/DDBJ whole genome shotgun (WGS) entry which is preliminary data.</text>
</comment>
<evidence type="ECO:0000313" key="3">
    <source>
        <dbReference type="Proteomes" id="UP001500449"/>
    </source>
</evidence>
<name>A0ABN2NDD8_9PSEU</name>
<dbReference type="PANTHER" id="PTHR42870:SF1">
    <property type="entry name" value="NON-SPECIFIC LIPID-TRANSFER PROTEIN-LIKE 2"/>
    <property type="match status" value="1"/>
</dbReference>
<feature type="domain" description="Thiolase C-terminal" evidence="1">
    <location>
        <begin position="243"/>
        <end position="386"/>
    </location>
</feature>
<evidence type="ECO:0000313" key="2">
    <source>
        <dbReference type="EMBL" id="GAA1864165.1"/>
    </source>
</evidence>
<dbReference type="PANTHER" id="PTHR42870">
    <property type="entry name" value="ACETYL-COA C-ACETYLTRANSFERASE"/>
    <property type="match status" value="1"/>
</dbReference>
<dbReference type="EMBL" id="BAAAQK010000019">
    <property type="protein sequence ID" value="GAA1864165.1"/>
    <property type="molecule type" value="Genomic_DNA"/>
</dbReference>
<keyword evidence="3" id="KW-1185">Reference proteome</keyword>
<organism evidence="2 3">
    <name type="scientific">Pseudonocardia ailaonensis</name>
    <dbReference type="NCBI Taxonomy" id="367279"/>
    <lineage>
        <taxon>Bacteria</taxon>
        <taxon>Bacillati</taxon>
        <taxon>Actinomycetota</taxon>
        <taxon>Actinomycetes</taxon>
        <taxon>Pseudonocardiales</taxon>
        <taxon>Pseudonocardiaceae</taxon>
        <taxon>Pseudonocardia</taxon>
    </lineage>
</organism>
<evidence type="ECO:0000259" key="1">
    <source>
        <dbReference type="Pfam" id="PF22691"/>
    </source>
</evidence>
<dbReference type="Proteomes" id="UP001500449">
    <property type="component" value="Unassembled WGS sequence"/>
</dbReference>
<sequence length="389" mass="40821">MANREPVIAGIGLSDLPKAPHLDSIGHHILATRRALADSGLTLGEIDGFACAQGNFAEPDNAGVMAEQMGLNPRWFDGTAVGGSSFELHVAHAAMAIRAGLCENVLIVYGSDLYTKSGTNPGFGAKAPGEKIPGALQFEAPWGNTLIGAYAMAAQRHMYEYGTTSEQLAAIAVACRKHAQLNPNAQYRKPLTIEQVVNSRMIADPLHLFDCCVVSDGGGAIIMTTEERARDLKQPAVHVLGAASAQTHWNISQMPDYTRTAAERSGKEAFAQAGITPDDIDTVQLYDSFTITALLMLEDLGFCKKGEGGPFAASGALELGGALPLNTDGGALSACHPGMRGIFLLIEAVRQLRGQGGDAQVKDAEYALACGSGGWLSAMGTVILGKGRN</sequence>
<proteinExistence type="predicted"/>
<reference evidence="2 3" key="1">
    <citation type="journal article" date="2019" name="Int. J. Syst. Evol. Microbiol.">
        <title>The Global Catalogue of Microorganisms (GCM) 10K type strain sequencing project: providing services to taxonomists for standard genome sequencing and annotation.</title>
        <authorList>
            <consortium name="The Broad Institute Genomics Platform"/>
            <consortium name="The Broad Institute Genome Sequencing Center for Infectious Disease"/>
            <person name="Wu L."/>
            <person name="Ma J."/>
        </authorList>
    </citation>
    <scope>NUCLEOTIDE SEQUENCE [LARGE SCALE GENOMIC DNA]</scope>
    <source>
        <strain evidence="2 3">JCM 16009</strain>
    </source>
</reference>
<protein>
    <recommendedName>
        <fullName evidence="1">Thiolase C-terminal domain-containing protein</fullName>
    </recommendedName>
</protein>
<dbReference type="PIRSF" id="PIRSF000429">
    <property type="entry name" value="Ac-CoA_Ac_transf"/>
    <property type="match status" value="1"/>
</dbReference>
<dbReference type="InterPro" id="IPR016039">
    <property type="entry name" value="Thiolase-like"/>
</dbReference>
<gene>
    <name evidence="2" type="ORF">GCM10009836_50600</name>
</gene>
<dbReference type="CDD" id="cd00829">
    <property type="entry name" value="SCP-x_thiolase"/>
    <property type="match status" value="1"/>
</dbReference>
<dbReference type="Gene3D" id="3.40.47.10">
    <property type="match status" value="1"/>
</dbReference>
<accession>A0ABN2NDD8</accession>
<dbReference type="SUPFAM" id="SSF53901">
    <property type="entry name" value="Thiolase-like"/>
    <property type="match status" value="2"/>
</dbReference>
<dbReference type="Pfam" id="PF22691">
    <property type="entry name" value="Thiolase_C_1"/>
    <property type="match status" value="1"/>
</dbReference>
<dbReference type="NCBIfam" id="NF004811">
    <property type="entry name" value="PRK06158.1"/>
    <property type="match status" value="1"/>
</dbReference>
<dbReference type="InterPro" id="IPR055140">
    <property type="entry name" value="Thiolase_C_2"/>
</dbReference>